<keyword evidence="1" id="KW-1133">Transmembrane helix</keyword>
<dbReference type="AlphaFoldDB" id="A0A8J6KEI1"/>
<reference evidence="2" key="1">
    <citation type="thesis" date="2020" institute="ProQuest LLC" country="789 East Eisenhower Parkway, Ann Arbor, MI, USA">
        <title>Comparative Genomics and Chromosome Evolution.</title>
        <authorList>
            <person name="Mudd A.B."/>
        </authorList>
    </citation>
    <scope>NUCLEOTIDE SEQUENCE</scope>
    <source>
        <strain evidence="2">HN-11 Male</strain>
        <tissue evidence="2">Kidney and liver</tissue>
    </source>
</reference>
<keyword evidence="3" id="KW-1185">Reference proteome</keyword>
<feature type="transmembrane region" description="Helical" evidence="1">
    <location>
        <begin position="42"/>
        <end position="64"/>
    </location>
</feature>
<evidence type="ECO:0000313" key="3">
    <source>
        <dbReference type="Proteomes" id="UP000770717"/>
    </source>
</evidence>
<organism evidence="2 3">
    <name type="scientific">Eleutherodactylus coqui</name>
    <name type="common">Puerto Rican coqui</name>
    <dbReference type="NCBI Taxonomy" id="57060"/>
    <lineage>
        <taxon>Eukaryota</taxon>
        <taxon>Metazoa</taxon>
        <taxon>Chordata</taxon>
        <taxon>Craniata</taxon>
        <taxon>Vertebrata</taxon>
        <taxon>Euteleostomi</taxon>
        <taxon>Amphibia</taxon>
        <taxon>Batrachia</taxon>
        <taxon>Anura</taxon>
        <taxon>Neobatrachia</taxon>
        <taxon>Hyloidea</taxon>
        <taxon>Eleutherodactylidae</taxon>
        <taxon>Eleutherodactylinae</taxon>
        <taxon>Eleutherodactylus</taxon>
        <taxon>Eleutherodactylus</taxon>
    </lineage>
</organism>
<comment type="caution">
    <text evidence="2">The sequence shown here is derived from an EMBL/GenBank/DDBJ whole genome shotgun (WGS) entry which is preliminary data.</text>
</comment>
<protein>
    <submittedName>
        <fullName evidence="2">Uncharacterized protein</fullName>
    </submittedName>
</protein>
<keyword evidence="1" id="KW-0472">Membrane</keyword>
<name>A0A8J6KEI1_ELECQ</name>
<evidence type="ECO:0000313" key="2">
    <source>
        <dbReference type="EMBL" id="KAG9489261.1"/>
    </source>
</evidence>
<keyword evidence="1" id="KW-0812">Transmembrane</keyword>
<accession>A0A8J6KEI1</accession>
<evidence type="ECO:0000256" key="1">
    <source>
        <dbReference type="SAM" id="Phobius"/>
    </source>
</evidence>
<proteinExistence type="predicted"/>
<sequence>MAKKKKEEKKKFKKALGTDVNINTLFKGPPCLRHKLVELYNILYVFFLLFCFCRNVLDFIFYTVRSNSYETCIILEI</sequence>
<dbReference type="Proteomes" id="UP000770717">
    <property type="component" value="Unassembled WGS sequence"/>
</dbReference>
<gene>
    <name evidence="2" type="ORF">GDO78_005322</name>
</gene>
<dbReference type="EMBL" id="WNTK01000002">
    <property type="protein sequence ID" value="KAG9489261.1"/>
    <property type="molecule type" value="Genomic_DNA"/>
</dbReference>